<keyword evidence="6" id="KW-0378">Hydrolase</keyword>
<dbReference type="AlphaFoldDB" id="A0A512DX18"/>
<evidence type="ECO:0000259" key="5">
    <source>
        <dbReference type="Pfam" id="PF03819"/>
    </source>
</evidence>
<dbReference type="GO" id="GO:0046076">
    <property type="term" value="P:dTTP catabolic process"/>
    <property type="evidence" value="ECO:0007669"/>
    <property type="project" value="TreeGrafter"/>
</dbReference>
<evidence type="ECO:0000256" key="3">
    <source>
        <dbReference type="ARBA" id="ARBA00066372"/>
    </source>
</evidence>
<dbReference type="InterPro" id="IPR048015">
    <property type="entry name" value="NTP-PPase_MazG-like_N"/>
</dbReference>
<reference evidence="6 7" key="1">
    <citation type="submission" date="2019-07" db="EMBL/GenBank/DDBJ databases">
        <title>Whole genome shotgun sequence of Skermanella aerolata NBRC 106429.</title>
        <authorList>
            <person name="Hosoyama A."/>
            <person name="Uohara A."/>
            <person name="Ohji S."/>
            <person name="Ichikawa N."/>
        </authorList>
    </citation>
    <scope>NUCLEOTIDE SEQUENCE [LARGE SCALE GENOMIC DNA]</scope>
    <source>
        <strain evidence="6 7">NBRC 106429</strain>
    </source>
</reference>
<feature type="domain" description="NTP pyrophosphohydrolase MazG-like" evidence="5">
    <location>
        <begin position="17"/>
        <end position="90"/>
    </location>
</feature>
<sequence>MARLRDPDGGCPWDLEQTFHTIAPHTIEEAYEVADAIESGDMAALKDELGDLLFQVVYYAQMARESGEFDFDAIAGAISDKMIRRHPHVFGDVKVDSADEMVLRWEDQKAVEREAKAAVEGGKPPSVLDGITGGLPALTRAIKLQKRAARVGFDWAATPDILDKIEEEIGELRAELQVSDKARLQDELGDVLFAVTNLARRLDIDPETALRGTNAKFDRRFRRIEALLADDGRTPDQSNLDEMETLWQRAKREETALGATETRVEEKKE</sequence>
<feature type="domain" description="NTP pyrophosphohydrolase MazG-like" evidence="5">
    <location>
        <begin position="162"/>
        <end position="220"/>
    </location>
</feature>
<dbReference type="Proteomes" id="UP000321523">
    <property type="component" value="Unassembled WGS sequence"/>
</dbReference>
<comment type="similarity">
    <text evidence="2">Belongs to the nucleoside triphosphate pyrophosphohydrolase family.</text>
</comment>
<dbReference type="FunFam" id="1.10.287.1080:FF:000003">
    <property type="entry name" value="Nucleoside triphosphate pyrophosphohydrolase"/>
    <property type="match status" value="1"/>
</dbReference>
<gene>
    <name evidence="6" type="ORF">SAE02_51750</name>
</gene>
<accession>A0A512DX18</accession>
<dbReference type="EMBL" id="BJYZ01000025">
    <property type="protein sequence ID" value="GEO41027.1"/>
    <property type="molecule type" value="Genomic_DNA"/>
</dbReference>
<dbReference type="GO" id="GO:0046061">
    <property type="term" value="P:dATP catabolic process"/>
    <property type="evidence" value="ECO:0007669"/>
    <property type="project" value="TreeGrafter"/>
</dbReference>
<dbReference type="InterPro" id="IPR004518">
    <property type="entry name" value="MazG-like_dom"/>
</dbReference>
<dbReference type="Pfam" id="PF03819">
    <property type="entry name" value="MazG"/>
    <property type="match status" value="2"/>
</dbReference>
<dbReference type="Gene3D" id="1.10.287.1080">
    <property type="entry name" value="MazG-like"/>
    <property type="match status" value="2"/>
</dbReference>
<dbReference type="GO" id="GO:0046047">
    <property type="term" value="P:TTP catabolic process"/>
    <property type="evidence" value="ECO:0007669"/>
    <property type="project" value="TreeGrafter"/>
</dbReference>
<dbReference type="GO" id="GO:0046052">
    <property type="term" value="P:UTP catabolic process"/>
    <property type="evidence" value="ECO:0007669"/>
    <property type="project" value="TreeGrafter"/>
</dbReference>
<dbReference type="PANTHER" id="PTHR30522">
    <property type="entry name" value="NUCLEOSIDE TRIPHOSPHATE PYROPHOSPHOHYDROLASE"/>
    <property type="match status" value="1"/>
</dbReference>
<dbReference type="CDD" id="cd11529">
    <property type="entry name" value="NTP-PPase_MazG_Cterm"/>
    <property type="match status" value="1"/>
</dbReference>
<dbReference type="InterPro" id="IPR011551">
    <property type="entry name" value="NTP_PyrPHydrolase_MazG"/>
</dbReference>
<comment type="caution">
    <text evidence="6">The sequence shown here is derived from an EMBL/GenBank/DDBJ whole genome shotgun (WGS) entry which is preliminary data.</text>
</comment>
<dbReference type="GO" id="GO:0006950">
    <property type="term" value="P:response to stress"/>
    <property type="evidence" value="ECO:0007669"/>
    <property type="project" value="UniProtKB-ARBA"/>
</dbReference>
<dbReference type="EC" id="3.6.1.8" evidence="3"/>
<evidence type="ECO:0000256" key="4">
    <source>
        <dbReference type="ARBA" id="ARBA00074799"/>
    </source>
</evidence>
<dbReference type="GO" id="GO:0047693">
    <property type="term" value="F:ATP diphosphatase activity"/>
    <property type="evidence" value="ECO:0007669"/>
    <property type="project" value="UniProtKB-EC"/>
</dbReference>
<evidence type="ECO:0000313" key="7">
    <source>
        <dbReference type="Proteomes" id="UP000321523"/>
    </source>
</evidence>
<proteinExistence type="inferred from homology"/>
<dbReference type="NCBIfam" id="NF007113">
    <property type="entry name" value="PRK09562.1"/>
    <property type="match status" value="1"/>
</dbReference>
<evidence type="ECO:0000256" key="1">
    <source>
        <dbReference type="ARBA" id="ARBA00052141"/>
    </source>
</evidence>
<dbReference type="NCBIfam" id="TIGR00444">
    <property type="entry name" value="mazG"/>
    <property type="match status" value="1"/>
</dbReference>
<dbReference type="GO" id="GO:0046081">
    <property type="term" value="P:dUTP catabolic process"/>
    <property type="evidence" value="ECO:0007669"/>
    <property type="project" value="TreeGrafter"/>
</dbReference>
<comment type="catalytic activity">
    <reaction evidence="1">
        <text>ATP + H2O = AMP + diphosphate + H(+)</text>
        <dbReference type="Rhea" id="RHEA:14245"/>
        <dbReference type="ChEBI" id="CHEBI:15377"/>
        <dbReference type="ChEBI" id="CHEBI:15378"/>
        <dbReference type="ChEBI" id="CHEBI:30616"/>
        <dbReference type="ChEBI" id="CHEBI:33019"/>
        <dbReference type="ChEBI" id="CHEBI:456215"/>
        <dbReference type="EC" id="3.6.1.8"/>
    </reaction>
</comment>
<keyword evidence="7" id="KW-1185">Reference proteome</keyword>
<evidence type="ECO:0000313" key="6">
    <source>
        <dbReference type="EMBL" id="GEO41027.1"/>
    </source>
</evidence>
<dbReference type="SUPFAM" id="SSF101386">
    <property type="entry name" value="all-alpha NTP pyrophosphatases"/>
    <property type="match status" value="2"/>
</dbReference>
<dbReference type="PANTHER" id="PTHR30522:SF0">
    <property type="entry name" value="NUCLEOSIDE TRIPHOSPHATE PYROPHOSPHOHYDROLASE"/>
    <property type="match status" value="1"/>
</dbReference>
<name>A0A512DX18_9PROT</name>
<dbReference type="GO" id="GO:0006203">
    <property type="term" value="P:dGTP catabolic process"/>
    <property type="evidence" value="ECO:0007669"/>
    <property type="project" value="TreeGrafter"/>
</dbReference>
<protein>
    <recommendedName>
        <fullName evidence="4">Nucleoside triphosphate pyrophosphohydrolase</fullName>
        <ecNumber evidence="3">3.6.1.8</ecNumber>
    </recommendedName>
</protein>
<dbReference type="FunFam" id="1.10.287.1080:FF:000001">
    <property type="entry name" value="Nucleoside triphosphate pyrophosphohydrolase"/>
    <property type="match status" value="1"/>
</dbReference>
<organism evidence="6 7">
    <name type="scientific">Skermanella aerolata</name>
    <dbReference type="NCBI Taxonomy" id="393310"/>
    <lineage>
        <taxon>Bacteria</taxon>
        <taxon>Pseudomonadati</taxon>
        <taxon>Pseudomonadota</taxon>
        <taxon>Alphaproteobacteria</taxon>
        <taxon>Rhodospirillales</taxon>
        <taxon>Azospirillaceae</taxon>
        <taxon>Skermanella</taxon>
    </lineage>
</organism>
<dbReference type="CDD" id="cd11528">
    <property type="entry name" value="NTP-PPase_MazG_Nterm"/>
    <property type="match status" value="1"/>
</dbReference>
<evidence type="ECO:0000256" key="2">
    <source>
        <dbReference type="ARBA" id="ARBA00061115"/>
    </source>
</evidence>
<dbReference type="InterPro" id="IPR048011">
    <property type="entry name" value="NTP-PPase_MazG-like_C"/>
</dbReference>